<evidence type="ECO:0000256" key="1">
    <source>
        <dbReference type="SAM" id="Phobius"/>
    </source>
</evidence>
<evidence type="ECO:0000313" key="2">
    <source>
        <dbReference type="EMBL" id="SDL56593.1"/>
    </source>
</evidence>
<gene>
    <name evidence="2" type="ORF">SAMN05421820_101758</name>
</gene>
<protein>
    <submittedName>
        <fullName evidence="2">Uncharacterized protein</fullName>
    </submittedName>
</protein>
<reference evidence="3" key="1">
    <citation type="submission" date="2016-10" db="EMBL/GenBank/DDBJ databases">
        <authorList>
            <person name="Varghese N."/>
            <person name="Submissions S."/>
        </authorList>
    </citation>
    <scope>NUCLEOTIDE SEQUENCE [LARGE SCALE GENOMIC DNA]</scope>
    <source>
        <strain evidence="3">DSM 19110</strain>
    </source>
</reference>
<keyword evidence="1" id="KW-0472">Membrane</keyword>
<feature type="transmembrane region" description="Helical" evidence="1">
    <location>
        <begin position="41"/>
        <end position="67"/>
    </location>
</feature>
<dbReference type="EMBL" id="FNGY01000001">
    <property type="protein sequence ID" value="SDL56593.1"/>
    <property type="molecule type" value="Genomic_DNA"/>
</dbReference>
<keyword evidence="1" id="KW-0812">Transmembrane</keyword>
<evidence type="ECO:0000313" key="3">
    <source>
        <dbReference type="Proteomes" id="UP000183200"/>
    </source>
</evidence>
<accession>A0A1G9L4B0</accession>
<sequence>MSDSLYENKNSFYTTTLLPLTAEDKQVIKKTINNYYQANNLLIPVLILVFFLGLWYFIISLILVILYNVSVFSTNKKNEQSLNNPKVILTGKITKKEPPGDGTYIYLGQECFEITYANVTFPVEVGDTVSLHYSQFDTKERGVLLDVEKENLPSP</sequence>
<dbReference type="RefSeq" id="WP_074604753.1">
    <property type="nucleotide sequence ID" value="NZ_FNGY01000001.1"/>
</dbReference>
<dbReference type="Proteomes" id="UP000183200">
    <property type="component" value="Unassembled WGS sequence"/>
</dbReference>
<keyword evidence="1" id="KW-1133">Transmembrane helix</keyword>
<keyword evidence="3" id="KW-1185">Reference proteome</keyword>
<dbReference type="OrthoDB" id="765394at2"/>
<dbReference type="AlphaFoldDB" id="A0A1G9L4B0"/>
<organism evidence="2 3">
    <name type="scientific">Pedobacter steynii</name>
    <dbReference type="NCBI Taxonomy" id="430522"/>
    <lineage>
        <taxon>Bacteria</taxon>
        <taxon>Pseudomonadati</taxon>
        <taxon>Bacteroidota</taxon>
        <taxon>Sphingobacteriia</taxon>
        <taxon>Sphingobacteriales</taxon>
        <taxon>Sphingobacteriaceae</taxon>
        <taxon>Pedobacter</taxon>
    </lineage>
</organism>
<name>A0A1G9L4B0_9SPHI</name>
<proteinExistence type="predicted"/>